<protein>
    <submittedName>
        <fullName evidence="2">Uncharacterized protein</fullName>
    </submittedName>
</protein>
<sequence length="70" mass="8092">MSVIETFERLRKAPVSVRQRFVGTVAITIMAVTAFVWLIFFWWNISQTDFSLPAFSPDSDTHQILPPYSQ</sequence>
<gene>
    <name evidence="2" type="ORF">A2841_02530</name>
</gene>
<evidence type="ECO:0000256" key="1">
    <source>
        <dbReference type="SAM" id="Phobius"/>
    </source>
</evidence>
<reference evidence="2 3" key="1">
    <citation type="journal article" date="2016" name="Nat. Commun.">
        <title>Thousands of microbial genomes shed light on interconnected biogeochemical processes in an aquifer system.</title>
        <authorList>
            <person name="Anantharaman K."/>
            <person name="Brown C.T."/>
            <person name="Hug L.A."/>
            <person name="Sharon I."/>
            <person name="Castelle C.J."/>
            <person name="Probst A.J."/>
            <person name="Thomas B.C."/>
            <person name="Singh A."/>
            <person name="Wilkins M.J."/>
            <person name="Karaoz U."/>
            <person name="Brodie E.L."/>
            <person name="Williams K.H."/>
            <person name="Hubbard S.S."/>
            <person name="Banfield J.F."/>
        </authorList>
    </citation>
    <scope>NUCLEOTIDE SEQUENCE [LARGE SCALE GENOMIC DNA]</scope>
</reference>
<dbReference type="Proteomes" id="UP000178249">
    <property type="component" value="Unassembled WGS sequence"/>
</dbReference>
<proteinExistence type="predicted"/>
<keyword evidence="1" id="KW-0472">Membrane</keyword>
<evidence type="ECO:0000313" key="3">
    <source>
        <dbReference type="Proteomes" id="UP000178249"/>
    </source>
</evidence>
<comment type="caution">
    <text evidence="2">The sequence shown here is derived from an EMBL/GenBank/DDBJ whole genome shotgun (WGS) entry which is preliminary data.</text>
</comment>
<keyword evidence="1" id="KW-0812">Transmembrane</keyword>
<dbReference type="EMBL" id="MFKP01000039">
    <property type="protein sequence ID" value="OGG43475.1"/>
    <property type="molecule type" value="Genomic_DNA"/>
</dbReference>
<keyword evidence="1" id="KW-1133">Transmembrane helix</keyword>
<evidence type="ECO:0000313" key="2">
    <source>
        <dbReference type="EMBL" id="OGG43475.1"/>
    </source>
</evidence>
<feature type="transmembrane region" description="Helical" evidence="1">
    <location>
        <begin position="21"/>
        <end position="43"/>
    </location>
</feature>
<organism evidence="2 3">
    <name type="scientific">Candidatus Kaiserbacteria bacterium RIFCSPHIGHO2_01_FULL_48_10</name>
    <dbReference type="NCBI Taxonomy" id="1798476"/>
    <lineage>
        <taxon>Bacteria</taxon>
        <taxon>Candidatus Kaiseribacteriota</taxon>
    </lineage>
</organism>
<accession>A0A1F6C2Q0</accession>
<dbReference type="AlphaFoldDB" id="A0A1F6C2Q0"/>
<name>A0A1F6C2Q0_9BACT</name>